<evidence type="ECO:0000256" key="5">
    <source>
        <dbReference type="ARBA" id="ARBA00022989"/>
    </source>
</evidence>
<dbReference type="VEuPathDB" id="TriTrypDB:TRSC58_07047"/>
<feature type="transmembrane region" description="Helical" evidence="10">
    <location>
        <begin position="124"/>
        <end position="146"/>
    </location>
</feature>
<dbReference type="GO" id="GO:0048250">
    <property type="term" value="P:iron import into the mitochondrion"/>
    <property type="evidence" value="ECO:0007669"/>
    <property type="project" value="TreeGrafter"/>
</dbReference>
<dbReference type="SUPFAM" id="SSF103506">
    <property type="entry name" value="Mitochondrial carrier"/>
    <property type="match status" value="1"/>
</dbReference>
<evidence type="ECO:0000256" key="1">
    <source>
        <dbReference type="ARBA" id="ARBA00004225"/>
    </source>
</evidence>
<proteinExistence type="inferred from homology"/>
<keyword evidence="4 8" id="KW-0812">Transmembrane</keyword>
<gene>
    <name evidence="11" type="ORF">TRSC58_07047</name>
</gene>
<protein>
    <submittedName>
        <fullName evidence="11">Mitochondrial carrier protein</fullName>
    </submittedName>
</protein>
<keyword evidence="7 8" id="KW-0472">Membrane</keyword>
<comment type="caution">
    <text evidence="11">The sequence shown here is derived from an EMBL/GenBank/DDBJ whole genome shotgun (WGS) entry which is preliminary data.</text>
</comment>
<dbReference type="GO" id="GO:0031966">
    <property type="term" value="C:mitochondrial membrane"/>
    <property type="evidence" value="ECO:0007669"/>
    <property type="project" value="UniProtKB-SubCell"/>
</dbReference>
<keyword evidence="3 9" id="KW-0813">Transport</keyword>
<dbReference type="AlphaFoldDB" id="A0A061ITJ2"/>
<feature type="repeat" description="Solcar" evidence="8">
    <location>
        <begin position="55"/>
        <end position="152"/>
    </location>
</feature>
<name>A0A061ITJ2_TRYRA</name>
<dbReference type="Gene3D" id="1.50.40.10">
    <property type="entry name" value="Mitochondrial carrier domain"/>
    <property type="match status" value="1"/>
</dbReference>
<evidence type="ECO:0000313" key="11">
    <source>
        <dbReference type="EMBL" id="ESL05310.1"/>
    </source>
</evidence>
<reference evidence="11 12" key="1">
    <citation type="submission" date="2013-07" db="EMBL/GenBank/DDBJ databases">
        <authorList>
            <person name="Stoco P.H."/>
            <person name="Wagner G."/>
            <person name="Gerber A."/>
            <person name="Zaha A."/>
            <person name="Thompson C."/>
            <person name="Bartholomeu D.C."/>
            <person name="Luckemeyer D.D."/>
            <person name="Bahia D."/>
            <person name="Loreto E."/>
            <person name="Prestes E.B."/>
            <person name="Lima F.M."/>
            <person name="Rodrigues-Luiz G."/>
            <person name="Vallejo G.A."/>
            <person name="Filho J.F."/>
            <person name="Monteiro K.M."/>
            <person name="Tyler K.M."/>
            <person name="de Almeida L.G."/>
            <person name="Ortiz M.F."/>
            <person name="Siervo M.A."/>
            <person name="de Moraes M.H."/>
            <person name="Cunha O.L."/>
            <person name="Mendonca-Neto R."/>
            <person name="Silva R."/>
            <person name="Teixeira S.M."/>
            <person name="Murta S.M."/>
            <person name="Sincero T.C."/>
            <person name="Mendes T.A."/>
            <person name="Urmenyi T.P."/>
            <person name="Silva V.G."/>
            <person name="da Rocha W.D."/>
            <person name="Andersson B."/>
            <person name="Romanha A.J."/>
            <person name="Steindel M."/>
            <person name="de Vasconcelos A.T."/>
            <person name="Grisard E.C."/>
        </authorList>
    </citation>
    <scope>NUCLEOTIDE SEQUENCE [LARGE SCALE GENOMIC DNA]</scope>
    <source>
        <strain evidence="11 12">SC58</strain>
    </source>
</reference>
<evidence type="ECO:0000256" key="6">
    <source>
        <dbReference type="ARBA" id="ARBA00023128"/>
    </source>
</evidence>
<evidence type="ECO:0000256" key="10">
    <source>
        <dbReference type="SAM" id="Phobius"/>
    </source>
</evidence>
<accession>A0A061ITJ2</accession>
<feature type="repeat" description="Solcar" evidence="8">
    <location>
        <begin position="165"/>
        <end position="253"/>
    </location>
</feature>
<evidence type="ECO:0000256" key="9">
    <source>
        <dbReference type="RuleBase" id="RU000488"/>
    </source>
</evidence>
<sequence length="262" mass="29163">MFNLIFFLCAYVCADDVLDFLVTWQEGKEGRAADEVELQKVHAQTYTQARPRGKNNMSMDLFGAAVAGMMARLICHPLDTTKTVAFTGFCGERCTMDASRGKTTRNILWRSMRSIYYQEGVAGFYRGVGVATLGSAPCVALYLATYTWSNELLQKYFSSASSAVPSWSLHLICGFLAEAVSCVFWVPIDVTKERLQSQPPSQVGRYTGSWNALCTIARYEGLSGLYKCYGTTVASFGPYSAVYFACYVVFNVLFFTKSNFLF</sequence>
<feature type="transmembrane region" description="Helical" evidence="10">
    <location>
        <begin position="167"/>
        <end position="188"/>
    </location>
</feature>
<evidence type="ECO:0000313" key="12">
    <source>
        <dbReference type="Proteomes" id="UP000031737"/>
    </source>
</evidence>
<dbReference type="EMBL" id="AUPL01007047">
    <property type="protein sequence ID" value="ESL05310.1"/>
    <property type="molecule type" value="Genomic_DNA"/>
</dbReference>
<evidence type="ECO:0000256" key="8">
    <source>
        <dbReference type="PROSITE-ProRule" id="PRU00282"/>
    </source>
</evidence>
<dbReference type="PANTHER" id="PTHR45758">
    <property type="entry name" value="MITOFERRIN-1-RELATED"/>
    <property type="match status" value="1"/>
</dbReference>
<dbReference type="PANTHER" id="PTHR45758:SF19">
    <property type="entry name" value="CARRIER PROTEIN, PUTATIVE-RELATED"/>
    <property type="match status" value="1"/>
</dbReference>
<keyword evidence="5 10" id="KW-1133">Transmembrane helix</keyword>
<dbReference type="Pfam" id="PF00153">
    <property type="entry name" value="Mito_carr"/>
    <property type="match status" value="2"/>
</dbReference>
<evidence type="ECO:0000256" key="7">
    <source>
        <dbReference type="ARBA" id="ARBA00023136"/>
    </source>
</evidence>
<comment type="subcellular location">
    <subcellularLocation>
        <location evidence="1">Mitochondrion membrane</location>
        <topology evidence="1">Multi-pass membrane protein</topology>
    </subcellularLocation>
</comment>
<keyword evidence="6" id="KW-0496">Mitochondrion</keyword>
<dbReference type="InterPro" id="IPR023395">
    <property type="entry name" value="MCP_dom_sf"/>
</dbReference>
<feature type="transmembrane region" description="Helical" evidence="10">
    <location>
        <begin position="236"/>
        <end position="256"/>
    </location>
</feature>
<dbReference type="Proteomes" id="UP000031737">
    <property type="component" value="Unassembled WGS sequence"/>
</dbReference>
<organism evidence="11 12">
    <name type="scientific">Trypanosoma rangeli SC58</name>
    <dbReference type="NCBI Taxonomy" id="429131"/>
    <lineage>
        <taxon>Eukaryota</taxon>
        <taxon>Discoba</taxon>
        <taxon>Euglenozoa</taxon>
        <taxon>Kinetoplastea</taxon>
        <taxon>Metakinetoplastina</taxon>
        <taxon>Trypanosomatida</taxon>
        <taxon>Trypanosomatidae</taxon>
        <taxon>Trypanosoma</taxon>
        <taxon>Herpetosoma</taxon>
    </lineage>
</organism>
<dbReference type="GO" id="GO:0015093">
    <property type="term" value="F:ferrous iron transmembrane transporter activity"/>
    <property type="evidence" value="ECO:0007669"/>
    <property type="project" value="TreeGrafter"/>
</dbReference>
<dbReference type="InterPro" id="IPR018108">
    <property type="entry name" value="MCP_transmembrane"/>
</dbReference>
<keyword evidence="12" id="KW-1185">Reference proteome</keyword>
<evidence type="ECO:0000256" key="3">
    <source>
        <dbReference type="ARBA" id="ARBA00022448"/>
    </source>
</evidence>
<comment type="similarity">
    <text evidence="2 9">Belongs to the mitochondrial carrier (TC 2.A.29) family.</text>
</comment>
<evidence type="ECO:0000256" key="4">
    <source>
        <dbReference type="ARBA" id="ARBA00022692"/>
    </source>
</evidence>
<dbReference type="OrthoDB" id="250329at2759"/>
<dbReference type="PROSITE" id="PS50920">
    <property type="entry name" value="SOLCAR"/>
    <property type="match status" value="2"/>
</dbReference>
<evidence type="ECO:0000256" key="2">
    <source>
        <dbReference type="ARBA" id="ARBA00006375"/>
    </source>
</evidence>